<dbReference type="HOGENOM" id="CLU_1380200_0_0_1"/>
<organism evidence="4">
    <name type="scientific">Selaginella moellendorffii</name>
    <name type="common">Spikemoss</name>
    <dbReference type="NCBI Taxonomy" id="88036"/>
    <lineage>
        <taxon>Eukaryota</taxon>
        <taxon>Viridiplantae</taxon>
        <taxon>Streptophyta</taxon>
        <taxon>Embryophyta</taxon>
        <taxon>Tracheophyta</taxon>
        <taxon>Lycopodiopsida</taxon>
        <taxon>Selaginellales</taxon>
        <taxon>Selaginellaceae</taxon>
        <taxon>Selaginella</taxon>
    </lineage>
</organism>
<dbReference type="EMBL" id="GL377707">
    <property type="protein sequence ID" value="EFJ06107.1"/>
    <property type="molecule type" value="Genomic_DNA"/>
</dbReference>
<gene>
    <name evidence="3" type="ORF">SELMODRAFT_431003</name>
</gene>
<evidence type="ECO:0000256" key="2">
    <source>
        <dbReference type="SAM" id="SignalP"/>
    </source>
</evidence>
<keyword evidence="2" id="KW-0732">Signal</keyword>
<evidence type="ECO:0000256" key="1">
    <source>
        <dbReference type="SAM" id="Coils"/>
    </source>
</evidence>
<dbReference type="InParanoid" id="D8TB77"/>
<keyword evidence="1" id="KW-0175">Coiled coil</keyword>
<dbReference type="KEGG" id="smo:SELMODRAFT_431003"/>
<dbReference type="AlphaFoldDB" id="D8TB77"/>
<evidence type="ECO:0008006" key="5">
    <source>
        <dbReference type="Google" id="ProtNLM"/>
    </source>
</evidence>
<sequence>MWTFNVLLFVLQVTLFKRGAGRKHQSHQPSKNKKYMHAEKFLEKEQAKTKKVLISTRRSELTGIYNDKSRIQRDLLVLCNLYEYEKLIDEYWRVSETRKLEQRARREKQAESEIERKKLQRKKREVPAVVTINDSPAPLLMTPGWLLATAGFENPMSGDRHQAQELLNRRHIQTEEDEADQPPVEVFHLQFYMSLSYF</sequence>
<name>D8TB77_SELML</name>
<feature type="coiled-coil region" evidence="1">
    <location>
        <begin position="97"/>
        <end position="125"/>
    </location>
</feature>
<feature type="signal peptide" evidence="2">
    <location>
        <begin position="1"/>
        <end position="21"/>
    </location>
</feature>
<dbReference type="Proteomes" id="UP000001514">
    <property type="component" value="Unassembled WGS sequence"/>
</dbReference>
<protein>
    <recommendedName>
        <fullName evidence="5">MADS-box domain-containing protein</fullName>
    </recommendedName>
</protein>
<feature type="chain" id="PRO_5003123450" description="MADS-box domain-containing protein" evidence="2">
    <location>
        <begin position="22"/>
        <end position="198"/>
    </location>
</feature>
<reference evidence="3 4" key="1">
    <citation type="journal article" date="2011" name="Science">
        <title>The Selaginella genome identifies genetic changes associated with the evolution of vascular plants.</title>
        <authorList>
            <person name="Banks J.A."/>
            <person name="Nishiyama T."/>
            <person name="Hasebe M."/>
            <person name="Bowman J.L."/>
            <person name="Gribskov M."/>
            <person name="dePamphilis C."/>
            <person name="Albert V.A."/>
            <person name="Aono N."/>
            <person name="Aoyama T."/>
            <person name="Ambrose B.A."/>
            <person name="Ashton N.W."/>
            <person name="Axtell M.J."/>
            <person name="Barker E."/>
            <person name="Barker M.S."/>
            <person name="Bennetzen J.L."/>
            <person name="Bonawitz N.D."/>
            <person name="Chapple C."/>
            <person name="Cheng C."/>
            <person name="Correa L.G."/>
            <person name="Dacre M."/>
            <person name="DeBarry J."/>
            <person name="Dreyer I."/>
            <person name="Elias M."/>
            <person name="Engstrom E.M."/>
            <person name="Estelle M."/>
            <person name="Feng L."/>
            <person name="Finet C."/>
            <person name="Floyd S.K."/>
            <person name="Frommer W.B."/>
            <person name="Fujita T."/>
            <person name="Gramzow L."/>
            <person name="Gutensohn M."/>
            <person name="Harholt J."/>
            <person name="Hattori M."/>
            <person name="Heyl A."/>
            <person name="Hirai T."/>
            <person name="Hiwatashi Y."/>
            <person name="Ishikawa M."/>
            <person name="Iwata M."/>
            <person name="Karol K.G."/>
            <person name="Koehler B."/>
            <person name="Kolukisaoglu U."/>
            <person name="Kubo M."/>
            <person name="Kurata T."/>
            <person name="Lalonde S."/>
            <person name="Li K."/>
            <person name="Li Y."/>
            <person name="Litt A."/>
            <person name="Lyons E."/>
            <person name="Manning G."/>
            <person name="Maruyama T."/>
            <person name="Michael T.P."/>
            <person name="Mikami K."/>
            <person name="Miyazaki S."/>
            <person name="Morinaga S."/>
            <person name="Murata T."/>
            <person name="Mueller-Roeber B."/>
            <person name="Nelson D.R."/>
            <person name="Obara M."/>
            <person name="Oguri Y."/>
            <person name="Olmstead R.G."/>
            <person name="Onodera N."/>
            <person name="Petersen B.L."/>
            <person name="Pils B."/>
            <person name="Prigge M."/>
            <person name="Rensing S.A."/>
            <person name="Riano-Pachon D.M."/>
            <person name="Roberts A.W."/>
            <person name="Sato Y."/>
            <person name="Scheller H.V."/>
            <person name="Schulz B."/>
            <person name="Schulz C."/>
            <person name="Shakirov E.V."/>
            <person name="Shibagaki N."/>
            <person name="Shinohara N."/>
            <person name="Shippen D.E."/>
            <person name="Soerensen I."/>
            <person name="Sotooka R."/>
            <person name="Sugimoto N."/>
            <person name="Sugita M."/>
            <person name="Sumikawa N."/>
            <person name="Tanurdzic M."/>
            <person name="Theissen G."/>
            <person name="Ulvskov P."/>
            <person name="Wakazuki S."/>
            <person name="Weng J.K."/>
            <person name="Willats W.W."/>
            <person name="Wipf D."/>
            <person name="Wolf P.G."/>
            <person name="Yang L."/>
            <person name="Zimmer A.D."/>
            <person name="Zhu Q."/>
            <person name="Mitros T."/>
            <person name="Hellsten U."/>
            <person name="Loque D."/>
            <person name="Otillar R."/>
            <person name="Salamov A."/>
            <person name="Schmutz J."/>
            <person name="Shapiro H."/>
            <person name="Lindquist E."/>
            <person name="Lucas S."/>
            <person name="Rokhsar D."/>
            <person name="Grigoriev I.V."/>
        </authorList>
    </citation>
    <scope>NUCLEOTIDE SEQUENCE [LARGE SCALE GENOMIC DNA]</scope>
</reference>
<evidence type="ECO:0000313" key="4">
    <source>
        <dbReference type="Proteomes" id="UP000001514"/>
    </source>
</evidence>
<evidence type="ECO:0000313" key="3">
    <source>
        <dbReference type="EMBL" id="EFJ06107.1"/>
    </source>
</evidence>
<dbReference type="Gramene" id="EFJ06107">
    <property type="protein sequence ID" value="EFJ06107"/>
    <property type="gene ID" value="SELMODRAFT_431003"/>
</dbReference>
<keyword evidence="4" id="KW-1185">Reference proteome</keyword>
<proteinExistence type="predicted"/>
<accession>D8TB77</accession>